<accession>A0AAP7CB65</accession>
<sequence length="141" mass="15406">MKKSLVALTATATLLAATPALADERAHPLPEGTPVPYDPGYTGYWMSHDVVRPGDKDYYSANNDAIRVLGRFDGDQILCAHYKGGMQGCYVEGQTVTDLGYGASGRVVTTDKTWAMFAPVLRVFINIEQNLFSVFRSAQLL</sequence>
<reference evidence="2 3" key="1">
    <citation type="submission" date="2020-03" db="EMBL/GenBank/DDBJ databases">
        <title>Draft genome sequences of bacterial isolates from the female urobiome.</title>
        <authorList>
            <person name="Miller-Ensminger T."/>
            <person name="Wolfe A.J."/>
            <person name="Putonti C."/>
        </authorList>
    </citation>
    <scope>NUCLEOTIDE SEQUENCE [LARGE SCALE GENOMIC DNA]</scope>
    <source>
        <strain evidence="2 3">UMB8490</strain>
    </source>
</reference>
<evidence type="ECO:0000256" key="1">
    <source>
        <dbReference type="SAM" id="SignalP"/>
    </source>
</evidence>
<evidence type="ECO:0000313" key="2">
    <source>
        <dbReference type="EMBL" id="NJJ02810.1"/>
    </source>
</evidence>
<proteinExistence type="predicted"/>
<feature type="chain" id="PRO_5042991884" evidence="1">
    <location>
        <begin position="23"/>
        <end position="141"/>
    </location>
</feature>
<organism evidence="2 3">
    <name type="scientific">Corynebacterium coyleae</name>
    <dbReference type="NCBI Taxonomy" id="53374"/>
    <lineage>
        <taxon>Bacteria</taxon>
        <taxon>Bacillati</taxon>
        <taxon>Actinomycetota</taxon>
        <taxon>Actinomycetes</taxon>
        <taxon>Mycobacteriales</taxon>
        <taxon>Corynebacteriaceae</taxon>
        <taxon>Corynebacterium</taxon>
    </lineage>
</organism>
<dbReference type="AlphaFoldDB" id="A0AAP7CB65"/>
<comment type="caution">
    <text evidence="2">The sequence shown here is derived from an EMBL/GenBank/DDBJ whole genome shotgun (WGS) entry which is preliminary data.</text>
</comment>
<name>A0AAP7CB65_9CORY</name>
<protein>
    <submittedName>
        <fullName evidence="2">Uncharacterized protein</fullName>
    </submittedName>
</protein>
<feature type="signal peptide" evidence="1">
    <location>
        <begin position="1"/>
        <end position="22"/>
    </location>
</feature>
<keyword evidence="1" id="KW-0732">Signal</keyword>
<gene>
    <name evidence="2" type="ORF">HC138_00230</name>
</gene>
<dbReference type="RefSeq" id="WP_101732674.1">
    <property type="nucleotide sequence ID" value="NZ_JAAUVV010000001.1"/>
</dbReference>
<evidence type="ECO:0000313" key="3">
    <source>
        <dbReference type="Proteomes" id="UP000591626"/>
    </source>
</evidence>
<dbReference type="EMBL" id="JAAUVV010000001">
    <property type="protein sequence ID" value="NJJ02810.1"/>
    <property type="molecule type" value="Genomic_DNA"/>
</dbReference>
<dbReference type="Proteomes" id="UP000591626">
    <property type="component" value="Unassembled WGS sequence"/>
</dbReference>